<dbReference type="FunFam" id="1.10.8.10:FF:000028">
    <property type="entry name" value="ATP-dependent protease ATPase subunit HslU"/>
    <property type="match status" value="2"/>
</dbReference>
<dbReference type="InterPro" id="IPR050052">
    <property type="entry name" value="ATP-dep_Clp_protease_ClpX"/>
</dbReference>
<dbReference type="Gene3D" id="1.10.8.60">
    <property type="match status" value="1"/>
</dbReference>
<evidence type="ECO:0000259" key="12">
    <source>
        <dbReference type="SMART" id="SM00382"/>
    </source>
</evidence>
<dbReference type="Proteomes" id="UP000665047">
    <property type="component" value="Chromosome"/>
</dbReference>
<evidence type="ECO:0000256" key="9">
    <source>
        <dbReference type="ARBA" id="ARBA00070260"/>
    </source>
</evidence>
<evidence type="ECO:0000256" key="8">
    <source>
        <dbReference type="ARBA" id="ARBA00064434"/>
    </source>
</evidence>
<evidence type="ECO:0000259" key="13">
    <source>
        <dbReference type="SMART" id="SM01086"/>
    </source>
</evidence>
<dbReference type="NCBIfam" id="NF003544">
    <property type="entry name" value="PRK05201.1"/>
    <property type="match status" value="1"/>
</dbReference>
<evidence type="ECO:0000313" key="16">
    <source>
        <dbReference type="Proteomes" id="UP000225833"/>
    </source>
</evidence>
<dbReference type="InterPro" id="IPR027417">
    <property type="entry name" value="P-loop_NTPase"/>
</dbReference>
<evidence type="ECO:0000256" key="2">
    <source>
        <dbReference type="ARBA" id="ARBA00009771"/>
    </source>
</evidence>
<evidence type="ECO:0000256" key="10">
    <source>
        <dbReference type="ARBA" id="ARBA00082554"/>
    </source>
</evidence>
<dbReference type="RefSeq" id="WP_099136525.1">
    <property type="nucleotide sequence ID" value="NZ_CAWNNJ010000057.1"/>
</dbReference>
<reference evidence="14 16" key="1">
    <citation type="journal article" date="2017" name="Nat. Microbiol.">
        <title>Natural product diversity associated with the nematode symbionts Photorhabdus and Xenorhabdus.</title>
        <authorList>
            <person name="Tobias N.J."/>
            <person name="Wolff H."/>
            <person name="Djahanschiri B."/>
            <person name="Grundmann F."/>
            <person name="Kronenwerth M."/>
            <person name="Shi Y.M."/>
            <person name="Simonyi S."/>
            <person name="Grun P."/>
            <person name="Shapiro-Ilan D."/>
            <person name="Pidot S.J."/>
            <person name="Stinear T.P."/>
            <person name="Ebersberger I."/>
            <person name="Bode H.B."/>
        </authorList>
    </citation>
    <scope>NUCLEOTIDE SEQUENCE [LARGE SCALE GENOMIC DNA]</scope>
    <source>
        <strain evidence="14 16">DSM 16342</strain>
    </source>
</reference>
<dbReference type="EMBL" id="NIBS01000015">
    <property type="protein sequence ID" value="PHM26245.1"/>
    <property type="molecule type" value="Genomic_DNA"/>
</dbReference>
<keyword evidence="3 11" id="KW-0963">Cytoplasm</keyword>
<dbReference type="InterPro" id="IPR019489">
    <property type="entry name" value="Clp_ATPase_C"/>
</dbReference>
<dbReference type="FunFam" id="3.40.50.300:FF:000220">
    <property type="entry name" value="ATP-dependent protease ATPase subunit HslU"/>
    <property type="match status" value="1"/>
</dbReference>
<evidence type="ECO:0000256" key="11">
    <source>
        <dbReference type="HAMAP-Rule" id="MF_00249"/>
    </source>
</evidence>
<dbReference type="Gene3D" id="3.40.50.300">
    <property type="entry name" value="P-loop containing nucleotide triphosphate hydrolases"/>
    <property type="match status" value="2"/>
</dbReference>
<dbReference type="GO" id="GO:0009376">
    <property type="term" value="C:HslUV protease complex"/>
    <property type="evidence" value="ECO:0007669"/>
    <property type="project" value="UniProtKB-UniRule"/>
</dbReference>
<dbReference type="AlphaFoldDB" id="A0A2D0IWG9"/>
<feature type="binding site" evidence="11">
    <location>
        <position position="18"/>
    </location>
    <ligand>
        <name>ATP</name>
        <dbReference type="ChEBI" id="CHEBI:30616"/>
    </ligand>
</feature>
<dbReference type="GO" id="GO:0036402">
    <property type="term" value="F:proteasome-activating activity"/>
    <property type="evidence" value="ECO:0007669"/>
    <property type="project" value="UniProtKB-UniRule"/>
</dbReference>
<accession>A0A2D0IWG9</accession>
<comment type="subcellular location">
    <subcellularLocation>
        <location evidence="1 11">Cytoplasm</location>
    </subcellularLocation>
</comment>
<comment type="subunit">
    <text evidence="8 11">A double ring-shaped homohexamer of HslV is capped on each side by a ring-shaped HslU homohexamer. The assembly of the HslU/HslV complex is dependent on binding of ATP.</text>
</comment>
<dbReference type="CDD" id="cd19498">
    <property type="entry name" value="RecA-like_HslU"/>
    <property type="match status" value="1"/>
</dbReference>
<dbReference type="PANTHER" id="PTHR48102:SF3">
    <property type="entry name" value="ATP-DEPENDENT PROTEASE ATPASE SUBUNIT HSLU"/>
    <property type="match status" value="1"/>
</dbReference>
<feature type="binding site" evidence="11">
    <location>
        <position position="393"/>
    </location>
    <ligand>
        <name>ATP</name>
        <dbReference type="ChEBI" id="CHEBI:30616"/>
    </ligand>
</feature>
<dbReference type="OrthoDB" id="9804062at2"/>
<dbReference type="EMBL" id="CP072455">
    <property type="protein sequence ID" value="QTL39776.1"/>
    <property type="molecule type" value="Genomic_DNA"/>
</dbReference>
<dbReference type="FunFam" id="1.10.8.60:FF:000027">
    <property type="entry name" value="ATP-dependent protease ATPase subunit HslU"/>
    <property type="match status" value="1"/>
</dbReference>
<feature type="binding site" evidence="11">
    <location>
        <begin position="60"/>
        <end position="65"/>
    </location>
    <ligand>
        <name>ATP</name>
        <dbReference type="ChEBI" id="CHEBI:30616"/>
    </ligand>
</feature>
<dbReference type="InterPro" id="IPR003593">
    <property type="entry name" value="AAA+_ATPase"/>
</dbReference>
<feature type="domain" description="AAA+ ATPase" evidence="12">
    <location>
        <begin position="49"/>
        <end position="332"/>
    </location>
</feature>
<dbReference type="GO" id="GO:0016887">
    <property type="term" value="F:ATP hydrolysis activity"/>
    <property type="evidence" value="ECO:0007669"/>
    <property type="project" value="InterPro"/>
</dbReference>
<organism evidence="14 16">
    <name type="scientific">Xenorhabdus budapestensis</name>
    <dbReference type="NCBI Taxonomy" id="290110"/>
    <lineage>
        <taxon>Bacteria</taxon>
        <taxon>Pseudomonadati</taxon>
        <taxon>Pseudomonadota</taxon>
        <taxon>Gammaproteobacteria</taxon>
        <taxon>Enterobacterales</taxon>
        <taxon>Morganellaceae</taxon>
        <taxon>Xenorhabdus</taxon>
    </lineage>
</organism>
<comment type="similarity">
    <text evidence="2 11">Belongs to the ClpX chaperone family. HslU subfamily.</text>
</comment>
<dbReference type="PANTHER" id="PTHR48102">
    <property type="entry name" value="ATP-DEPENDENT CLP PROTEASE ATP-BINDING SUBUNIT CLPX-LIKE, MITOCHONDRIAL-RELATED"/>
    <property type="match status" value="1"/>
</dbReference>
<dbReference type="Gene3D" id="1.10.8.10">
    <property type="entry name" value="DNA helicase RuvA subunit, C-terminal domain"/>
    <property type="match status" value="1"/>
</dbReference>
<evidence type="ECO:0000313" key="17">
    <source>
        <dbReference type="Proteomes" id="UP000665047"/>
    </source>
</evidence>
<dbReference type="GO" id="GO:0005524">
    <property type="term" value="F:ATP binding"/>
    <property type="evidence" value="ECO:0007669"/>
    <property type="project" value="UniProtKB-UniRule"/>
</dbReference>
<evidence type="ECO:0000256" key="3">
    <source>
        <dbReference type="ARBA" id="ARBA00022490"/>
    </source>
</evidence>
<evidence type="ECO:0000256" key="7">
    <source>
        <dbReference type="ARBA" id="ARBA00054052"/>
    </source>
</evidence>
<dbReference type="SMART" id="SM01086">
    <property type="entry name" value="ClpB_D2-small"/>
    <property type="match status" value="1"/>
</dbReference>
<keyword evidence="6 11" id="KW-0143">Chaperone</keyword>
<evidence type="ECO:0000256" key="6">
    <source>
        <dbReference type="ARBA" id="ARBA00023186"/>
    </source>
</evidence>
<comment type="function">
    <text evidence="7 11">ATPase subunit of a proteasome-like degradation complex; this subunit has chaperone activity. The binding of ATP and its subsequent hydrolysis by HslU are essential for unfolding of protein substrates subsequently hydrolyzed by HslV. HslU recognizes the N-terminal part of its protein substrates and unfolds these before they are guided to HslV for hydrolysis.</text>
</comment>
<dbReference type="Proteomes" id="UP000225833">
    <property type="component" value="Unassembled WGS sequence"/>
</dbReference>
<reference evidence="15 17" key="2">
    <citation type="submission" date="2021-03" db="EMBL/GenBank/DDBJ databases">
        <title>Complete Genome Sequence Data of Xenorhabdus budapestensis strain C72, a Candidate Biological Control Agent, from China.</title>
        <authorList>
            <person name="LI B."/>
            <person name="WANG S."/>
            <person name="QIU D."/>
        </authorList>
    </citation>
    <scope>NUCLEOTIDE SEQUENCE [LARGE SCALE GENOMIC DNA]</scope>
    <source>
        <strain evidence="15 17">C-7-2</strain>
    </source>
</reference>
<dbReference type="Pfam" id="PF07724">
    <property type="entry name" value="AAA_2"/>
    <property type="match status" value="1"/>
</dbReference>
<gene>
    <name evidence="11 15" type="primary">hslU</name>
    <name evidence="15" type="ORF">HGO23_18815</name>
    <name evidence="14" type="ORF">Xbud_02713</name>
</gene>
<dbReference type="FunFam" id="3.40.50.300:FF:000213">
    <property type="entry name" value="ATP-dependent protease ATPase subunit HslU"/>
    <property type="match status" value="1"/>
</dbReference>
<dbReference type="InterPro" id="IPR004491">
    <property type="entry name" value="HslU"/>
</dbReference>
<evidence type="ECO:0000313" key="15">
    <source>
        <dbReference type="EMBL" id="QTL39776.1"/>
    </source>
</evidence>
<evidence type="ECO:0000313" key="14">
    <source>
        <dbReference type="EMBL" id="PHM26245.1"/>
    </source>
</evidence>
<dbReference type="SUPFAM" id="SSF52540">
    <property type="entry name" value="P-loop containing nucleoside triphosphate hydrolases"/>
    <property type="match status" value="1"/>
</dbReference>
<dbReference type="HAMAP" id="MF_00249">
    <property type="entry name" value="HslU"/>
    <property type="match status" value="1"/>
</dbReference>
<feature type="binding site" evidence="11">
    <location>
        <position position="256"/>
    </location>
    <ligand>
        <name>ATP</name>
        <dbReference type="ChEBI" id="CHEBI:30616"/>
    </ligand>
</feature>
<evidence type="ECO:0000256" key="5">
    <source>
        <dbReference type="ARBA" id="ARBA00022840"/>
    </source>
</evidence>
<keyword evidence="15" id="KW-0378">Hydrolase</keyword>
<feature type="domain" description="Clp ATPase C-terminal" evidence="13">
    <location>
        <begin position="335"/>
        <end position="434"/>
    </location>
</feature>
<keyword evidence="17" id="KW-1185">Reference proteome</keyword>
<dbReference type="GO" id="GO:0008233">
    <property type="term" value="F:peptidase activity"/>
    <property type="evidence" value="ECO:0007669"/>
    <property type="project" value="UniProtKB-KW"/>
</dbReference>
<dbReference type="NCBIfam" id="TIGR00390">
    <property type="entry name" value="hslU"/>
    <property type="match status" value="1"/>
</dbReference>
<protein>
    <recommendedName>
        <fullName evidence="9 11">ATP-dependent protease ATPase subunit HslU</fullName>
    </recommendedName>
    <alternativeName>
        <fullName evidence="10 11">Unfoldase HslU</fullName>
    </alternativeName>
</protein>
<dbReference type="GO" id="GO:0043335">
    <property type="term" value="P:protein unfolding"/>
    <property type="evidence" value="ECO:0007669"/>
    <property type="project" value="UniProtKB-UniRule"/>
</dbReference>
<evidence type="ECO:0000256" key="1">
    <source>
        <dbReference type="ARBA" id="ARBA00004496"/>
    </source>
</evidence>
<keyword evidence="5 11" id="KW-0067">ATP-binding</keyword>
<keyword evidence="14" id="KW-0645">Protease</keyword>
<keyword evidence="4 11" id="KW-0547">Nucleotide-binding</keyword>
<evidence type="ECO:0000256" key="4">
    <source>
        <dbReference type="ARBA" id="ARBA00022741"/>
    </source>
</evidence>
<sequence length="443" mass="49802">MSEMTPREIVSELDNHIIGQDKAKRAVAIALRNRWRRMQLDESLRYEVTPKNILMIGPTGVGKTEIARRLAKLANAPFIKVEATKFTEVGYVGKEVDSIIRDLTDAAVKMVRLQSIEKNLYRAEELAEERILDVLLPPAKNNWGQAEAQPEQSSTRQTFRKKLREGQLDDKEIEIEVAAAPVGVEIMAPPGMEEMTNQLQSMFQNLAGQRQKSRKLKIKDAFKLLVEEEAAKLVNPEELKQQAIDSVEQHGIVFIDEIDKICKRGQSSGPDVSREGVQRDLLPLVEGCTVSTKHGMVKTDHILFIASGAFQVASPSDLIPELQGRLPIRVELQALTTEDFERILTEPNASLTEQYKALMATEGMNIEFTADGIRRIAEAAWQVNETTENIGARRLHTVLERMMEDISFEASECQGQSVEINADYVKTHLDELVADEDLSRFIL</sequence>
<proteinExistence type="inferred from homology"/>
<name>A0A2D0IWG9_XENBU</name>
<feature type="binding site" evidence="11">
    <location>
        <position position="321"/>
    </location>
    <ligand>
        <name>ATP</name>
        <dbReference type="ChEBI" id="CHEBI:30616"/>
    </ligand>
</feature>
<dbReference type="Pfam" id="PF00004">
    <property type="entry name" value="AAA"/>
    <property type="match status" value="1"/>
</dbReference>
<dbReference type="InterPro" id="IPR003959">
    <property type="entry name" value="ATPase_AAA_core"/>
</dbReference>
<dbReference type="SMART" id="SM00382">
    <property type="entry name" value="AAA"/>
    <property type="match status" value="1"/>
</dbReference>